<dbReference type="AlphaFoldDB" id="A0A7S4V2G3"/>
<feature type="transmembrane region" description="Helical" evidence="1">
    <location>
        <begin position="353"/>
        <end position="380"/>
    </location>
</feature>
<dbReference type="EMBL" id="HBNS01027968">
    <property type="protein sequence ID" value="CAE4620732.1"/>
    <property type="molecule type" value="Transcribed_RNA"/>
</dbReference>
<feature type="transmembrane region" description="Helical" evidence="1">
    <location>
        <begin position="287"/>
        <end position="308"/>
    </location>
</feature>
<feature type="transmembrane region" description="Helical" evidence="1">
    <location>
        <begin position="258"/>
        <end position="280"/>
    </location>
</feature>
<gene>
    <name evidence="2" type="ORF">DBRI00130_LOCUS21993</name>
</gene>
<feature type="transmembrane region" description="Helical" evidence="1">
    <location>
        <begin position="407"/>
        <end position="425"/>
    </location>
</feature>
<dbReference type="PANTHER" id="PTHR13018">
    <property type="entry name" value="PROBABLE MEMBRANE PROTEIN DUF221-RELATED"/>
    <property type="match status" value="1"/>
</dbReference>
<keyword evidence="1" id="KW-0812">Transmembrane</keyword>
<feature type="transmembrane region" description="Helical" evidence="1">
    <location>
        <begin position="221"/>
        <end position="238"/>
    </location>
</feature>
<evidence type="ECO:0000313" key="2">
    <source>
        <dbReference type="EMBL" id="CAE4620732.1"/>
    </source>
</evidence>
<organism evidence="2">
    <name type="scientific">Ditylum brightwellii</name>
    <dbReference type="NCBI Taxonomy" id="49249"/>
    <lineage>
        <taxon>Eukaryota</taxon>
        <taxon>Sar</taxon>
        <taxon>Stramenopiles</taxon>
        <taxon>Ochrophyta</taxon>
        <taxon>Bacillariophyta</taxon>
        <taxon>Mediophyceae</taxon>
        <taxon>Lithodesmiophycidae</taxon>
        <taxon>Lithodesmiales</taxon>
        <taxon>Lithodesmiaceae</taxon>
        <taxon>Ditylum</taxon>
    </lineage>
</organism>
<name>A0A7S4V2G3_9STRA</name>
<feature type="transmembrane region" description="Helical" evidence="1">
    <location>
        <begin position="510"/>
        <end position="528"/>
    </location>
</feature>
<evidence type="ECO:0008006" key="3">
    <source>
        <dbReference type="Google" id="ProtNLM"/>
    </source>
</evidence>
<feature type="transmembrane region" description="Helical" evidence="1">
    <location>
        <begin position="191"/>
        <end position="214"/>
    </location>
</feature>
<evidence type="ECO:0000256" key="1">
    <source>
        <dbReference type="SAM" id="Phobius"/>
    </source>
</evidence>
<keyword evidence="1" id="KW-0472">Membrane</keyword>
<dbReference type="GO" id="GO:0005886">
    <property type="term" value="C:plasma membrane"/>
    <property type="evidence" value="ECO:0007669"/>
    <property type="project" value="TreeGrafter"/>
</dbReference>
<proteinExistence type="predicted"/>
<keyword evidence="1" id="KW-1133">Transmembrane helix</keyword>
<dbReference type="GO" id="GO:0005227">
    <property type="term" value="F:calcium-activated cation channel activity"/>
    <property type="evidence" value="ECO:0007669"/>
    <property type="project" value="InterPro"/>
</dbReference>
<sequence>MHCLCPPKDAIDPGGWKNVFESNCRRVHVTVCTVSVGNDLIVKSLARRRELMRQTDVMLPPDESLGMLNISKFAAKIEKKRHFWDTLYAKIVPGIPELFGQVVVLTSKVKGLAQWSRPANNIFITFETESTQQRVLKHLSVGMIHVMRNNTSKISNPNHLFRGEKVLNVREANEPSTIRWTDLNQKRRHIWYMQLQTAIVSVGVIALIAMFTAFCKKRSTLYAAISISLFNAIFPQFAKYLTSFELHRSEESTQTSLYLKITAFRWVNTAIIITIVTPFMSTLEPDYHGLISTIYTIFFAEIITVNVLQVGDLWGHFQRHVLAPRCRTQENMNMKMIGQSYELAERYTNVTKIFFLSVYYCAIYPAAFFMCSFALTVNLVTDKFSLLRTWERTPQLGTTLTKCSRKYFFTAIVLAMAISSSYFWSGFPYDNLCRLEGSNEVDQDYVGTWTATTFGNKTIQARVVKEDIAYKFCLQDLLRVDDKVTFPPLPKHQPKGSEWMTPDQEKLVELFGWTSLVLTIAVVIYFACDSLRMVRDLFYYKHECVGKDQKINYSDVDIISAFVPQVESSFFPYPLLCCNTEGLEEDLFDWIDPDRPHEYYDLTLDAERVLKGNDLFTGSNNVFSQIKHWRPENKEDRVV</sequence>
<dbReference type="PANTHER" id="PTHR13018:SF135">
    <property type="entry name" value="CSC1_OSCA1-LIKE 7TM REGION DOMAIN-CONTAINING PROTEIN"/>
    <property type="match status" value="1"/>
</dbReference>
<protein>
    <recommendedName>
        <fullName evidence="3">CSC1/OSCA1-like cytosolic domain-containing protein</fullName>
    </recommendedName>
</protein>
<reference evidence="2" key="1">
    <citation type="submission" date="2021-01" db="EMBL/GenBank/DDBJ databases">
        <authorList>
            <person name="Corre E."/>
            <person name="Pelletier E."/>
            <person name="Niang G."/>
            <person name="Scheremetjew M."/>
            <person name="Finn R."/>
            <person name="Kale V."/>
            <person name="Holt S."/>
            <person name="Cochrane G."/>
            <person name="Meng A."/>
            <person name="Brown T."/>
            <person name="Cohen L."/>
        </authorList>
    </citation>
    <scope>NUCLEOTIDE SEQUENCE</scope>
    <source>
        <strain evidence="2">GSO104</strain>
    </source>
</reference>
<accession>A0A7S4V2G3</accession>
<dbReference type="InterPro" id="IPR045122">
    <property type="entry name" value="Csc1-like"/>
</dbReference>